<dbReference type="AlphaFoldDB" id="A0A6G1IUL3"/>
<organism evidence="2 3">
    <name type="scientific">Lentithecium fluviatile CBS 122367</name>
    <dbReference type="NCBI Taxonomy" id="1168545"/>
    <lineage>
        <taxon>Eukaryota</taxon>
        <taxon>Fungi</taxon>
        <taxon>Dikarya</taxon>
        <taxon>Ascomycota</taxon>
        <taxon>Pezizomycotina</taxon>
        <taxon>Dothideomycetes</taxon>
        <taxon>Pleosporomycetidae</taxon>
        <taxon>Pleosporales</taxon>
        <taxon>Massarineae</taxon>
        <taxon>Lentitheciaceae</taxon>
        <taxon>Lentithecium</taxon>
    </lineage>
</organism>
<proteinExistence type="predicted"/>
<gene>
    <name evidence="2" type="ORF">K458DRAFT_444430</name>
</gene>
<protein>
    <recommendedName>
        <fullName evidence="4">Heme haloperoxidase family profile domain-containing protein</fullName>
    </recommendedName>
</protein>
<keyword evidence="3" id="KW-1185">Reference proteome</keyword>
<dbReference type="OrthoDB" id="407298at2759"/>
<name>A0A6G1IUL3_9PLEO</name>
<evidence type="ECO:0000256" key="1">
    <source>
        <dbReference type="SAM" id="SignalP"/>
    </source>
</evidence>
<evidence type="ECO:0008006" key="4">
    <source>
        <dbReference type="Google" id="ProtNLM"/>
    </source>
</evidence>
<dbReference type="EMBL" id="MU005589">
    <property type="protein sequence ID" value="KAF2681937.1"/>
    <property type="molecule type" value="Genomic_DNA"/>
</dbReference>
<sequence>MKVLHSLLLALPALSAAYSRLAGMKSKTEMEKYLCARHAEADVEAAVPKERQLIPNVVSGLVGGFLGSVTNIIDPNYKHPKPGYEFQAPGPILDATTRGFSMGTDLASVLPVLPSSWSVTLRLRALFLAPYYYNGCGDSHHFSSRLFMQNVGFAAADSSKQFPLDVMGSQYAANAYASGVANYESISSIVGAQFPNSWYRRATPYGAVQTLIDGFLTIYPRSIIVPGVAQVGHPNLSVQILLCDVYQGINSITPLAPGGDNLLFPNASQTSGPGANPAKSDSKTGKNVYNKVYFTGALTPAY</sequence>
<reference evidence="2" key="1">
    <citation type="journal article" date="2020" name="Stud. Mycol.">
        <title>101 Dothideomycetes genomes: a test case for predicting lifestyles and emergence of pathogens.</title>
        <authorList>
            <person name="Haridas S."/>
            <person name="Albert R."/>
            <person name="Binder M."/>
            <person name="Bloem J."/>
            <person name="Labutti K."/>
            <person name="Salamov A."/>
            <person name="Andreopoulos B."/>
            <person name="Baker S."/>
            <person name="Barry K."/>
            <person name="Bills G."/>
            <person name="Bluhm B."/>
            <person name="Cannon C."/>
            <person name="Castanera R."/>
            <person name="Culley D."/>
            <person name="Daum C."/>
            <person name="Ezra D."/>
            <person name="Gonzalez J."/>
            <person name="Henrissat B."/>
            <person name="Kuo A."/>
            <person name="Liang C."/>
            <person name="Lipzen A."/>
            <person name="Lutzoni F."/>
            <person name="Magnuson J."/>
            <person name="Mondo S."/>
            <person name="Nolan M."/>
            <person name="Ohm R."/>
            <person name="Pangilinan J."/>
            <person name="Park H.-J."/>
            <person name="Ramirez L."/>
            <person name="Alfaro M."/>
            <person name="Sun H."/>
            <person name="Tritt A."/>
            <person name="Yoshinaga Y."/>
            <person name="Zwiers L.-H."/>
            <person name="Turgeon B."/>
            <person name="Goodwin S."/>
            <person name="Spatafora J."/>
            <person name="Crous P."/>
            <person name="Grigoriev I."/>
        </authorList>
    </citation>
    <scope>NUCLEOTIDE SEQUENCE</scope>
    <source>
        <strain evidence="2">CBS 122367</strain>
    </source>
</reference>
<evidence type="ECO:0000313" key="2">
    <source>
        <dbReference type="EMBL" id="KAF2681937.1"/>
    </source>
</evidence>
<accession>A0A6G1IUL3</accession>
<feature type="chain" id="PRO_5026270454" description="Heme haloperoxidase family profile domain-containing protein" evidence="1">
    <location>
        <begin position="18"/>
        <end position="302"/>
    </location>
</feature>
<feature type="signal peptide" evidence="1">
    <location>
        <begin position="1"/>
        <end position="17"/>
    </location>
</feature>
<dbReference type="Proteomes" id="UP000799291">
    <property type="component" value="Unassembled WGS sequence"/>
</dbReference>
<keyword evidence="1" id="KW-0732">Signal</keyword>
<evidence type="ECO:0000313" key="3">
    <source>
        <dbReference type="Proteomes" id="UP000799291"/>
    </source>
</evidence>